<accession>A0A8S1R180</accession>
<protein>
    <submittedName>
        <fullName evidence="1">Uncharacterized protein</fullName>
    </submittedName>
</protein>
<proteinExistence type="predicted"/>
<comment type="caution">
    <text evidence="1">The sequence shown here is derived from an EMBL/GenBank/DDBJ whole genome shotgun (WGS) entry which is preliminary data.</text>
</comment>
<sequence length="182" mass="21101">MISNDTLTPMQQTAQFYIPPGFSFHRRNLKKLNPQNEKVEVQNININQNLNLKSNSQPNLLNLTRDKNFSFHFDSQQQPVQQNTIQKQQLSLLGIQQRLLFPRITFKKQNSLDIDAINNISSPEKSKKILRALLMPPQNKIQTIASQKNPRSIKSQGRSFLQSRPQLNLLNRIFSSKSQHEL</sequence>
<dbReference type="Proteomes" id="UP000692954">
    <property type="component" value="Unassembled WGS sequence"/>
</dbReference>
<keyword evidence="2" id="KW-1185">Reference proteome</keyword>
<organism evidence="1 2">
    <name type="scientific">Paramecium sonneborni</name>
    <dbReference type="NCBI Taxonomy" id="65129"/>
    <lineage>
        <taxon>Eukaryota</taxon>
        <taxon>Sar</taxon>
        <taxon>Alveolata</taxon>
        <taxon>Ciliophora</taxon>
        <taxon>Intramacronucleata</taxon>
        <taxon>Oligohymenophorea</taxon>
        <taxon>Peniculida</taxon>
        <taxon>Parameciidae</taxon>
        <taxon>Paramecium</taxon>
    </lineage>
</organism>
<name>A0A8S1R180_9CILI</name>
<evidence type="ECO:0000313" key="1">
    <source>
        <dbReference type="EMBL" id="CAD8121235.1"/>
    </source>
</evidence>
<gene>
    <name evidence="1" type="ORF">PSON_ATCC_30995.1.T1310033</name>
</gene>
<dbReference type="AlphaFoldDB" id="A0A8S1R180"/>
<dbReference type="EMBL" id="CAJJDN010000131">
    <property type="protein sequence ID" value="CAD8121235.1"/>
    <property type="molecule type" value="Genomic_DNA"/>
</dbReference>
<evidence type="ECO:0000313" key="2">
    <source>
        <dbReference type="Proteomes" id="UP000692954"/>
    </source>
</evidence>
<reference evidence="1" key="1">
    <citation type="submission" date="2021-01" db="EMBL/GenBank/DDBJ databases">
        <authorList>
            <consortium name="Genoscope - CEA"/>
            <person name="William W."/>
        </authorList>
    </citation>
    <scope>NUCLEOTIDE SEQUENCE</scope>
</reference>